<gene>
    <name evidence="3" type="ORF">Rsub_04162</name>
</gene>
<dbReference type="PANTHER" id="PTHR13318:SF190">
    <property type="entry name" value="PARTNER OF PAIRED, ISOFORM B"/>
    <property type="match status" value="1"/>
</dbReference>
<name>A0A2V0NXM2_9CHLO</name>
<organism evidence="3 4">
    <name type="scientific">Raphidocelis subcapitata</name>
    <dbReference type="NCBI Taxonomy" id="307507"/>
    <lineage>
        <taxon>Eukaryota</taxon>
        <taxon>Viridiplantae</taxon>
        <taxon>Chlorophyta</taxon>
        <taxon>core chlorophytes</taxon>
        <taxon>Chlorophyceae</taxon>
        <taxon>CS clade</taxon>
        <taxon>Sphaeropleales</taxon>
        <taxon>Selenastraceae</taxon>
        <taxon>Raphidocelis</taxon>
    </lineage>
</organism>
<dbReference type="GO" id="GO:0031146">
    <property type="term" value="P:SCF-dependent proteasomal ubiquitin-dependent protein catabolic process"/>
    <property type="evidence" value="ECO:0007669"/>
    <property type="project" value="TreeGrafter"/>
</dbReference>
<dbReference type="AlphaFoldDB" id="A0A2V0NXM2"/>
<proteinExistence type="predicted"/>
<dbReference type="GO" id="GO:0019005">
    <property type="term" value="C:SCF ubiquitin ligase complex"/>
    <property type="evidence" value="ECO:0007669"/>
    <property type="project" value="TreeGrafter"/>
</dbReference>
<sequence length="615" mass="61314">MGASFSHEEGDGEGEGRAGAGGAAAHAQQCLAPLVPILLARLAPPPGTGAGSGGAAAACSASAHPVCQLRLVNRAACRAVDHATVALGLHGGRHLRGLCAAGGRFERVRELRVSVSGAADVRVLAEAAVPLGRGLPALRSLVVAAHPRASALDDGAAAATALASKLCALPGLERLAVRVASLPPQACDALISGAACLPDLVAFELASPAGWDGSDALRAALGRPATWRRLEELSLVGIDAAGLEALAAASHLQALAALCLTACGSGASAAAAARAAAAAGKRDADAAPGGSDSDAEGEDGGDGDNDSSHDGDSEDADAEVWCLASAAWWDRLTALSLDSCRLRDLAPLPPRLEALSLAGNRLGSPAAAALAGACLPRLRELSLAGNARIGARGAAALAAAGWARGGCGGGCGPAGMERLSLAGTAAGDEGACALIAALRGLRALDVSAAGVTDATVAAIAAAAPDRLEALNLSGGPLRRGLNVRLGRDRTAWRKLAVAPLWALRRLDLRAVALTPPAALELGAAVWLPRLDALLLPDDLDHDALTVLRSCPGFAHLERAGRVAYGARGRTQPQRRRRAEDWADGVGLFEEAMGAAAVAAAAAAAVAMALSSGSRH</sequence>
<dbReference type="Pfam" id="PF13516">
    <property type="entry name" value="LRR_6"/>
    <property type="match status" value="1"/>
</dbReference>
<evidence type="ECO:0000256" key="2">
    <source>
        <dbReference type="SAM" id="MobiDB-lite"/>
    </source>
</evidence>
<evidence type="ECO:0000313" key="4">
    <source>
        <dbReference type="Proteomes" id="UP000247498"/>
    </source>
</evidence>
<reference evidence="3 4" key="1">
    <citation type="journal article" date="2018" name="Sci. Rep.">
        <title>Raphidocelis subcapitata (=Pseudokirchneriella subcapitata) provides an insight into genome evolution and environmental adaptations in the Sphaeropleales.</title>
        <authorList>
            <person name="Suzuki S."/>
            <person name="Yamaguchi H."/>
            <person name="Nakajima N."/>
            <person name="Kawachi M."/>
        </authorList>
    </citation>
    <scope>NUCLEOTIDE SEQUENCE [LARGE SCALE GENOMIC DNA]</scope>
    <source>
        <strain evidence="3 4">NIES-35</strain>
    </source>
</reference>
<comment type="caution">
    <text evidence="3">The sequence shown here is derived from an EMBL/GenBank/DDBJ whole genome shotgun (WGS) entry which is preliminary data.</text>
</comment>
<accession>A0A2V0NXM2</accession>
<protein>
    <submittedName>
        <fullName evidence="3">Uncharacterized protein</fullName>
    </submittedName>
</protein>
<dbReference type="EMBL" id="BDRX01000024">
    <property type="protein sequence ID" value="GBF91422.1"/>
    <property type="molecule type" value="Genomic_DNA"/>
</dbReference>
<feature type="region of interest" description="Disordered" evidence="2">
    <location>
        <begin position="1"/>
        <end position="20"/>
    </location>
</feature>
<dbReference type="InterPro" id="IPR001611">
    <property type="entry name" value="Leu-rich_rpt"/>
</dbReference>
<dbReference type="InParanoid" id="A0A2V0NXM2"/>
<dbReference type="SUPFAM" id="SSF52047">
    <property type="entry name" value="RNI-like"/>
    <property type="match status" value="1"/>
</dbReference>
<evidence type="ECO:0000313" key="3">
    <source>
        <dbReference type="EMBL" id="GBF91422.1"/>
    </source>
</evidence>
<dbReference type="PANTHER" id="PTHR13318">
    <property type="entry name" value="PARTNER OF PAIRED, ISOFORM B-RELATED"/>
    <property type="match status" value="1"/>
</dbReference>
<keyword evidence="4" id="KW-1185">Reference proteome</keyword>
<feature type="compositionally biased region" description="Acidic residues" evidence="2">
    <location>
        <begin position="293"/>
        <end position="305"/>
    </location>
</feature>
<dbReference type="InterPro" id="IPR032675">
    <property type="entry name" value="LRR_dom_sf"/>
</dbReference>
<dbReference type="Proteomes" id="UP000247498">
    <property type="component" value="Unassembled WGS sequence"/>
</dbReference>
<feature type="region of interest" description="Disordered" evidence="2">
    <location>
        <begin position="282"/>
        <end position="314"/>
    </location>
</feature>
<dbReference type="Gene3D" id="3.80.10.10">
    <property type="entry name" value="Ribonuclease Inhibitor"/>
    <property type="match status" value="2"/>
</dbReference>
<comment type="subcellular location">
    <subcellularLocation>
        <location evidence="1">Cytoplasm</location>
        <location evidence="1">Cytoskeleton</location>
        <location evidence="1">Cilium axoneme</location>
    </subcellularLocation>
</comment>
<evidence type="ECO:0000256" key="1">
    <source>
        <dbReference type="ARBA" id="ARBA00004430"/>
    </source>
</evidence>
<dbReference type="GO" id="GO:0005930">
    <property type="term" value="C:axoneme"/>
    <property type="evidence" value="ECO:0007669"/>
    <property type="project" value="UniProtKB-SubCell"/>
</dbReference>